<keyword evidence="3" id="KW-1185">Reference proteome</keyword>
<reference evidence="2" key="2">
    <citation type="submission" date="2019-01" db="UniProtKB">
        <authorList>
            <consortium name="EnsemblPlants"/>
        </authorList>
    </citation>
    <scope>IDENTIFICATION</scope>
    <source>
        <strain evidence="2">cv. Heinz 1706</strain>
    </source>
</reference>
<evidence type="ECO:0000313" key="2">
    <source>
        <dbReference type="EnsemblPlants" id="Solyc10g038150.2.1"/>
    </source>
</evidence>
<dbReference type="Gramene" id="Solyc10g038150.2.1">
    <property type="protein sequence ID" value="Solyc10g038150.2.1"/>
    <property type="gene ID" value="Solyc10g038150.2"/>
</dbReference>
<reference evidence="2" key="1">
    <citation type="journal article" date="2012" name="Nature">
        <title>The tomato genome sequence provides insights into fleshy fruit evolution.</title>
        <authorList>
            <consortium name="Tomato Genome Consortium"/>
        </authorList>
    </citation>
    <scope>NUCLEOTIDE SEQUENCE [LARGE SCALE GENOMIC DNA]</scope>
    <source>
        <strain evidence="2">cv. Heinz 1706</strain>
    </source>
</reference>
<protein>
    <submittedName>
        <fullName evidence="2">Uncharacterized protein</fullName>
    </submittedName>
</protein>
<proteinExistence type="predicted"/>
<organism evidence="2">
    <name type="scientific">Solanum lycopersicum</name>
    <name type="common">Tomato</name>
    <name type="synonym">Lycopersicon esculentum</name>
    <dbReference type="NCBI Taxonomy" id="4081"/>
    <lineage>
        <taxon>Eukaryota</taxon>
        <taxon>Viridiplantae</taxon>
        <taxon>Streptophyta</taxon>
        <taxon>Embryophyta</taxon>
        <taxon>Tracheophyta</taxon>
        <taxon>Spermatophyta</taxon>
        <taxon>Magnoliopsida</taxon>
        <taxon>eudicotyledons</taxon>
        <taxon>Gunneridae</taxon>
        <taxon>Pentapetalae</taxon>
        <taxon>asterids</taxon>
        <taxon>lamiids</taxon>
        <taxon>Solanales</taxon>
        <taxon>Solanaceae</taxon>
        <taxon>Solanoideae</taxon>
        <taxon>Solaneae</taxon>
        <taxon>Solanum</taxon>
        <taxon>Solanum subgen. Lycopersicon</taxon>
    </lineage>
</organism>
<dbReference type="Proteomes" id="UP000004994">
    <property type="component" value="Chromosome 10"/>
</dbReference>
<evidence type="ECO:0000313" key="3">
    <source>
        <dbReference type="Proteomes" id="UP000004994"/>
    </source>
</evidence>
<feature type="region of interest" description="Disordered" evidence="1">
    <location>
        <begin position="39"/>
        <end position="59"/>
    </location>
</feature>
<accession>A0A3Q7IEV1</accession>
<dbReference type="InParanoid" id="A0A3Q7IEV1"/>
<sequence>MRRIDAGFRGNQLSAIPMIFHNENSMVLPLQSNIQTPRVPAAPRFHGKGAKNLRDGDLM</sequence>
<dbReference type="AlphaFoldDB" id="A0A3Q7IEV1"/>
<name>A0A3Q7IEV1_SOLLC</name>
<dbReference type="EnsemblPlants" id="Solyc10g038150.2.1">
    <property type="protein sequence ID" value="Solyc10g038150.2.1"/>
    <property type="gene ID" value="Solyc10g038150.2"/>
</dbReference>
<evidence type="ECO:0000256" key="1">
    <source>
        <dbReference type="SAM" id="MobiDB-lite"/>
    </source>
</evidence>
<dbReference type="PaxDb" id="4081-Solyc10g038150.1.1"/>